<keyword evidence="3" id="KW-1185">Reference proteome</keyword>
<gene>
    <name evidence="4" type="primary">LOC109484601</name>
</gene>
<organism evidence="3 4">
    <name type="scientific">Branchiostoma belcheri</name>
    <name type="common">Amphioxus</name>
    <dbReference type="NCBI Taxonomy" id="7741"/>
    <lineage>
        <taxon>Eukaryota</taxon>
        <taxon>Metazoa</taxon>
        <taxon>Chordata</taxon>
        <taxon>Cephalochordata</taxon>
        <taxon>Leptocardii</taxon>
        <taxon>Amphioxiformes</taxon>
        <taxon>Branchiostomatidae</taxon>
        <taxon>Branchiostoma</taxon>
    </lineage>
</organism>
<evidence type="ECO:0000256" key="2">
    <source>
        <dbReference type="SAM" id="SignalP"/>
    </source>
</evidence>
<dbReference type="Proteomes" id="UP000515135">
    <property type="component" value="Unplaced"/>
</dbReference>
<evidence type="ECO:0000256" key="1">
    <source>
        <dbReference type="SAM" id="MobiDB-lite"/>
    </source>
</evidence>
<dbReference type="InterPro" id="IPR040311">
    <property type="entry name" value="CCDC3"/>
</dbReference>
<reference evidence="4" key="1">
    <citation type="submission" date="2025-08" db="UniProtKB">
        <authorList>
            <consortium name="RefSeq"/>
        </authorList>
    </citation>
    <scope>IDENTIFICATION</scope>
    <source>
        <tissue evidence="4">Gonad</tissue>
    </source>
</reference>
<dbReference type="PANTHER" id="PTHR31663:SF6">
    <property type="entry name" value="COILED-COIL DOMAIN-CONTAINING PROTEIN 3-LIKE"/>
    <property type="match status" value="1"/>
</dbReference>
<dbReference type="KEGG" id="bbel:109484601"/>
<feature type="region of interest" description="Disordered" evidence="1">
    <location>
        <begin position="160"/>
        <end position="180"/>
    </location>
</feature>
<keyword evidence="2" id="KW-0732">Signal</keyword>
<feature type="signal peptide" evidence="2">
    <location>
        <begin position="1"/>
        <end position="24"/>
    </location>
</feature>
<accession>A0A6P4ZQJ8</accession>
<dbReference type="PANTHER" id="PTHR31663">
    <property type="entry name" value="COILED-COIL DOMAIN-CONTAINING PROTEIN 3"/>
    <property type="match status" value="1"/>
</dbReference>
<proteinExistence type="predicted"/>
<dbReference type="AlphaFoldDB" id="A0A6P4ZQJ8"/>
<dbReference type="GeneID" id="109484601"/>
<feature type="chain" id="PRO_5027546019" evidence="2">
    <location>
        <begin position="25"/>
        <end position="203"/>
    </location>
</feature>
<sequence>MSAAVSVVFGTFFVLMVHVGPVSPCSEPIGWKPLPLQTRIQNADWIVVGTDQLHYNRTRHPNGVSYWTQFSLRCVLKGDGQPASPFHVQNMGVPSPFGGQCTAHEVREGADYFLFLWYDEADGYYNIDEVNHQQGVYEYSSENIQTFEAALGRFRCDVTPGQTTTKTPKTTTTTPGPVGAAPSGTASHLILLIGCFTAMRILH</sequence>
<evidence type="ECO:0000313" key="3">
    <source>
        <dbReference type="Proteomes" id="UP000515135"/>
    </source>
</evidence>
<dbReference type="RefSeq" id="XP_019643485.1">
    <property type="nucleotide sequence ID" value="XM_019787926.1"/>
</dbReference>
<name>A0A6P4ZQJ8_BRABE</name>
<evidence type="ECO:0000313" key="4">
    <source>
        <dbReference type="RefSeq" id="XP_019643485.1"/>
    </source>
</evidence>
<dbReference type="OrthoDB" id="10032352at2759"/>
<protein>
    <submittedName>
        <fullName evidence="4">Uncharacterized protein LOC109484601</fullName>
    </submittedName>
</protein>